<dbReference type="CDD" id="cd00093">
    <property type="entry name" value="HTH_XRE"/>
    <property type="match status" value="1"/>
</dbReference>
<sequence length="87" mass="9316">MSTDNIRKSFGNNLEEVIKNIGMTKKAVSEKSGIPYSSLNAIIKGYRCVTLEAILSLAEAMNIKASSLIPSSLLADSKEKSQPCLPG</sequence>
<dbReference type="InterPro" id="IPR010982">
    <property type="entry name" value="Lambda_DNA-bd_dom_sf"/>
</dbReference>
<evidence type="ECO:0000313" key="2">
    <source>
        <dbReference type="EMBL" id="PKZ60440.1"/>
    </source>
</evidence>
<dbReference type="AlphaFoldDB" id="A0AAP8LSU7"/>
<dbReference type="Gene3D" id="1.10.260.40">
    <property type="entry name" value="lambda repressor-like DNA-binding domains"/>
    <property type="match status" value="1"/>
</dbReference>
<proteinExistence type="predicted"/>
<dbReference type="Proteomes" id="UP000234905">
    <property type="component" value="Unassembled WGS sequence"/>
</dbReference>
<accession>A0AAP8LSU7</accession>
<dbReference type="SUPFAM" id="SSF47413">
    <property type="entry name" value="lambda repressor-like DNA-binding domains"/>
    <property type="match status" value="1"/>
</dbReference>
<feature type="domain" description="HTH cro/C1-type" evidence="1">
    <location>
        <begin position="14"/>
        <end position="68"/>
    </location>
</feature>
<gene>
    <name evidence="2" type="ORF">CYJ61_00890</name>
</gene>
<dbReference type="InterPro" id="IPR001387">
    <property type="entry name" value="Cro/C1-type_HTH"/>
</dbReference>
<dbReference type="GO" id="GO:0003677">
    <property type="term" value="F:DNA binding"/>
    <property type="evidence" value="ECO:0007669"/>
    <property type="project" value="InterPro"/>
</dbReference>
<dbReference type="RefSeq" id="WP_016804166.1">
    <property type="nucleotide sequence ID" value="NZ_JBKFWO010000012.1"/>
</dbReference>
<organism evidence="2 3">
    <name type="scientific">Gardnerella vaginalis</name>
    <dbReference type="NCBI Taxonomy" id="2702"/>
    <lineage>
        <taxon>Bacteria</taxon>
        <taxon>Bacillati</taxon>
        <taxon>Actinomycetota</taxon>
        <taxon>Actinomycetes</taxon>
        <taxon>Bifidobacteriales</taxon>
        <taxon>Bifidobacteriaceae</taxon>
        <taxon>Gardnerella</taxon>
    </lineage>
</organism>
<dbReference type="EMBL" id="PKJN01000001">
    <property type="protein sequence ID" value="PKZ60440.1"/>
    <property type="molecule type" value="Genomic_DNA"/>
</dbReference>
<evidence type="ECO:0000313" key="3">
    <source>
        <dbReference type="Proteomes" id="UP000234905"/>
    </source>
</evidence>
<name>A0AAP8LSU7_GARVA</name>
<dbReference type="SMART" id="SM00530">
    <property type="entry name" value="HTH_XRE"/>
    <property type="match status" value="1"/>
</dbReference>
<reference evidence="2 3" key="1">
    <citation type="submission" date="2017-12" db="EMBL/GenBank/DDBJ databases">
        <title>Phylogenetic diversity of female urinary microbiome.</title>
        <authorList>
            <person name="Thomas-White K."/>
            <person name="Wolfe A.J."/>
        </authorList>
    </citation>
    <scope>NUCLEOTIDE SEQUENCE [LARGE SCALE GENOMIC DNA]</scope>
    <source>
        <strain evidence="2 3">UMB0682</strain>
    </source>
</reference>
<protein>
    <submittedName>
        <fullName evidence="2">XRE family transcriptional regulator</fullName>
    </submittedName>
</protein>
<comment type="caution">
    <text evidence="2">The sequence shown here is derived from an EMBL/GenBank/DDBJ whole genome shotgun (WGS) entry which is preliminary data.</text>
</comment>
<dbReference type="Pfam" id="PF01381">
    <property type="entry name" value="HTH_3"/>
    <property type="match status" value="1"/>
</dbReference>
<evidence type="ECO:0000259" key="1">
    <source>
        <dbReference type="PROSITE" id="PS50943"/>
    </source>
</evidence>
<dbReference type="PROSITE" id="PS50943">
    <property type="entry name" value="HTH_CROC1"/>
    <property type="match status" value="1"/>
</dbReference>